<keyword evidence="2" id="KW-1185">Reference proteome</keyword>
<name>A0ACB8BMK6_9AGAM</name>
<accession>A0ACB8BMK6</accession>
<evidence type="ECO:0000313" key="2">
    <source>
        <dbReference type="Proteomes" id="UP000790709"/>
    </source>
</evidence>
<organism evidence="1 2">
    <name type="scientific">Leucogyrophana mollusca</name>
    <dbReference type="NCBI Taxonomy" id="85980"/>
    <lineage>
        <taxon>Eukaryota</taxon>
        <taxon>Fungi</taxon>
        <taxon>Dikarya</taxon>
        <taxon>Basidiomycota</taxon>
        <taxon>Agaricomycotina</taxon>
        <taxon>Agaricomycetes</taxon>
        <taxon>Agaricomycetidae</taxon>
        <taxon>Boletales</taxon>
        <taxon>Boletales incertae sedis</taxon>
        <taxon>Leucogyrophana</taxon>
    </lineage>
</organism>
<dbReference type="Proteomes" id="UP000790709">
    <property type="component" value="Unassembled WGS sequence"/>
</dbReference>
<comment type="caution">
    <text evidence="1">The sequence shown here is derived from an EMBL/GenBank/DDBJ whole genome shotgun (WGS) entry which is preliminary data.</text>
</comment>
<evidence type="ECO:0000313" key="1">
    <source>
        <dbReference type="EMBL" id="KAH7925793.1"/>
    </source>
</evidence>
<proteinExistence type="predicted"/>
<protein>
    <submittedName>
        <fullName evidence="1">Acyl-CoA N-acyltransferase</fullName>
    </submittedName>
</protein>
<reference evidence="1" key="1">
    <citation type="journal article" date="2021" name="New Phytol.">
        <title>Evolutionary innovations through gain and loss of genes in the ectomycorrhizal Boletales.</title>
        <authorList>
            <person name="Wu G."/>
            <person name="Miyauchi S."/>
            <person name="Morin E."/>
            <person name="Kuo A."/>
            <person name="Drula E."/>
            <person name="Varga T."/>
            <person name="Kohler A."/>
            <person name="Feng B."/>
            <person name="Cao Y."/>
            <person name="Lipzen A."/>
            <person name="Daum C."/>
            <person name="Hundley H."/>
            <person name="Pangilinan J."/>
            <person name="Johnson J."/>
            <person name="Barry K."/>
            <person name="LaButti K."/>
            <person name="Ng V."/>
            <person name="Ahrendt S."/>
            <person name="Min B."/>
            <person name="Choi I.G."/>
            <person name="Park H."/>
            <person name="Plett J.M."/>
            <person name="Magnuson J."/>
            <person name="Spatafora J.W."/>
            <person name="Nagy L.G."/>
            <person name="Henrissat B."/>
            <person name="Grigoriev I.V."/>
            <person name="Yang Z.L."/>
            <person name="Xu J."/>
            <person name="Martin F.M."/>
        </authorList>
    </citation>
    <scope>NUCLEOTIDE SEQUENCE</scope>
    <source>
        <strain evidence="1">KUC20120723A-06</strain>
    </source>
</reference>
<gene>
    <name evidence="1" type="ORF">BV22DRAFT_1064317</name>
</gene>
<dbReference type="EMBL" id="MU266395">
    <property type="protein sequence ID" value="KAH7925793.1"/>
    <property type="molecule type" value="Genomic_DNA"/>
</dbReference>
<sequence>MAEPPRDDKAYDVNFCFPIRELENERVKLTPFVPSVHAEPFHLGSAPHQELWQFLPFGPFSDTTSLLKELIEGRIQPDPAIVLFAIIDKTRPPSESPLAGVLGYLNTSQANLSTEIGFVIVLPPFQRTHVTTNAVGLLMLYALDLPSQGGLGLRRLQWQANVLNTKSVRTAERMGFKREGTLRWERVLPGGRGKMHNGIPLREGDPRPGTLGRDTAMLALCWDDWETEREKVIAIMERHK</sequence>